<evidence type="ECO:0000313" key="3">
    <source>
        <dbReference type="Proteomes" id="UP000593575"/>
    </source>
</evidence>
<evidence type="ECO:0000313" key="2">
    <source>
        <dbReference type="EMBL" id="MBA0822461.1"/>
    </source>
</evidence>
<evidence type="ECO:0000256" key="1">
    <source>
        <dbReference type="SAM" id="MobiDB-lite"/>
    </source>
</evidence>
<feature type="compositionally biased region" description="Basic and acidic residues" evidence="1">
    <location>
        <begin position="1"/>
        <end position="10"/>
    </location>
</feature>
<name>A0A7J9IK02_9ROSI</name>
<sequence length="399" mass="45869">MEQKAKESSGKRALKKVCRREEDPRDVKGHGLMEGGGLPSFKSMLTNGMSAAKNEEDYERDEFDLNEGDIITSVVDGMPDIRFFERVHTLVQRSMTKLMVIKMLGRKIRFNDYYIMKFQAKRDYEKALTEGSWVVVWIRQPCFLSAWYKRYLLEAVGNSIGQVARMDDNIENGYQERFTRLEISVDLRQPSYAKAHNNLVSEPSVMGDEETLAAKLDAFMAQITTRQQALKEQMAVFSFGPKDSKRPPMSNNPLEELANLRQTRIVEEYQHQFQSLLAKTANLKPRQQQREDRTPMEELKRTDKTTNSKATINAEDKELTSTIIGSRFIVIANSIYEKESSEPSMTKIMKRQSGNNEVGRINKHKSDLVSGPKPNKKSDPISKDSVVMVIRAREFYNRQ</sequence>
<reference evidence="2 3" key="1">
    <citation type="journal article" date="2019" name="Genome Biol. Evol.">
        <title>Insights into the evolution of the New World diploid cottons (Gossypium, subgenus Houzingenia) based on genome sequencing.</title>
        <authorList>
            <person name="Grover C.E."/>
            <person name="Arick M.A. 2nd"/>
            <person name="Thrash A."/>
            <person name="Conover J.L."/>
            <person name="Sanders W.S."/>
            <person name="Peterson D.G."/>
            <person name="Frelichowski J.E."/>
            <person name="Scheffler J.A."/>
            <person name="Scheffler B.E."/>
            <person name="Wendel J.F."/>
        </authorList>
    </citation>
    <scope>NUCLEOTIDE SEQUENCE [LARGE SCALE GENOMIC DNA]</scope>
    <source>
        <strain evidence="2">6</strain>
        <tissue evidence="2">Leaf</tissue>
    </source>
</reference>
<protein>
    <recommendedName>
        <fullName evidence="4">DUF4283 domain-containing protein</fullName>
    </recommendedName>
</protein>
<proteinExistence type="predicted"/>
<feature type="compositionally biased region" description="Basic and acidic residues" evidence="1">
    <location>
        <begin position="19"/>
        <end position="31"/>
    </location>
</feature>
<accession>A0A7J9IK02</accession>
<organism evidence="2 3">
    <name type="scientific">Gossypium armourianum</name>
    <dbReference type="NCBI Taxonomy" id="34283"/>
    <lineage>
        <taxon>Eukaryota</taxon>
        <taxon>Viridiplantae</taxon>
        <taxon>Streptophyta</taxon>
        <taxon>Embryophyta</taxon>
        <taxon>Tracheophyta</taxon>
        <taxon>Spermatophyta</taxon>
        <taxon>Magnoliopsida</taxon>
        <taxon>eudicotyledons</taxon>
        <taxon>Gunneridae</taxon>
        <taxon>Pentapetalae</taxon>
        <taxon>rosids</taxon>
        <taxon>malvids</taxon>
        <taxon>Malvales</taxon>
        <taxon>Malvaceae</taxon>
        <taxon>Malvoideae</taxon>
        <taxon>Gossypium</taxon>
    </lineage>
</organism>
<feature type="region of interest" description="Disordered" evidence="1">
    <location>
        <begin position="1"/>
        <end position="35"/>
    </location>
</feature>
<dbReference type="Proteomes" id="UP000593575">
    <property type="component" value="Unassembled WGS sequence"/>
</dbReference>
<comment type="caution">
    <text evidence="2">The sequence shown here is derived from an EMBL/GenBank/DDBJ whole genome shotgun (WGS) entry which is preliminary data.</text>
</comment>
<dbReference type="AlphaFoldDB" id="A0A7J9IK02"/>
<evidence type="ECO:0008006" key="4">
    <source>
        <dbReference type="Google" id="ProtNLM"/>
    </source>
</evidence>
<keyword evidence="3" id="KW-1185">Reference proteome</keyword>
<feature type="region of interest" description="Disordered" evidence="1">
    <location>
        <begin position="281"/>
        <end position="309"/>
    </location>
</feature>
<feature type="compositionally biased region" description="Basic and acidic residues" evidence="1">
    <location>
        <begin position="288"/>
        <end position="306"/>
    </location>
</feature>
<dbReference type="EMBL" id="JABFAE010000001">
    <property type="protein sequence ID" value="MBA0822461.1"/>
    <property type="molecule type" value="Genomic_DNA"/>
</dbReference>
<gene>
    <name evidence="2" type="ORF">Goarm_019264</name>
</gene>
<feature type="region of interest" description="Disordered" evidence="1">
    <location>
        <begin position="351"/>
        <end position="383"/>
    </location>
</feature>